<feature type="repeat" description="WD" evidence="6">
    <location>
        <begin position="156"/>
        <end position="191"/>
    </location>
</feature>
<evidence type="ECO:0000256" key="7">
    <source>
        <dbReference type="SAM" id="MobiDB-lite"/>
    </source>
</evidence>
<keyword evidence="3" id="KW-0677">Repeat</keyword>
<dbReference type="InterPro" id="IPR051865">
    <property type="entry name" value="WD-repeat_CDT2_adapter"/>
</dbReference>
<evidence type="ECO:0000256" key="3">
    <source>
        <dbReference type="ARBA" id="ARBA00022737"/>
    </source>
</evidence>
<feature type="repeat" description="WD" evidence="6">
    <location>
        <begin position="348"/>
        <end position="377"/>
    </location>
</feature>
<dbReference type="GO" id="GO:0043161">
    <property type="term" value="P:proteasome-mediated ubiquitin-dependent protein catabolic process"/>
    <property type="evidence" value="ECO:0007669"/>
    <property type="project" value="TreeGrafter"/>
</dbReference>
<feature type="repeat" description="WD" evidence="6">
    <location>
        <begin position="235"/>
        <end position="271"/>
    </location>
</feature>
<reference evidence="8 9" key="1">
    <citation type="submission" date="2019-07" db="EMBL/GenBank/DDBJ databases">
        <title>Genomics analysis of Aphanomyces spp. identifies a new class of oomycete effector associated with host adaptation.</title>
        <authorList>
            <person name="Gaulin E."/>
        </authorList>
    </citation>
    <scope>NUCLEOTIDE SEQUENCE [LARGE SCALE GENOMIC DNA]</scope>
    <source>
        <strain evidence="8 9">ATCC 201684</strain>
    </source>
</reference>
<dbReference type="GO" id="GO:0005634">
    <property type="term" value="C:nucleus"/>
    <property type="evidence" value="ECO:0007669"/>
    <property type="project" value="TreeGrafter"/>
</dbReference>
<feature type="compositionally biased region" description="Polar residues" evidence="7">
    <location>
        <begin position="1"/>
        <end position="10"/>
    </location>
</feature>
<dbReference type="SMART" id="SM00320">
    <property type="entry name" value="WD40"/>
    <property type="match status" value="6"/>
</dbReference>
<dbReference type="Pfam" id="PF00400">
    <property type="entry name" value="WD40"/>
    <property type="match status" value="5"/>
</dbReference>
<dbReference type="PROSITE" id="PS00678">
    <property type="entry name" value="WD_REPEATS_1"/>
    <property type="match status" value="3"/>
</dbReference>
<evidence type="ECO:0000256" key="4">
    <source>
        <dbReference type="ARBA" id="ARBA00022786"/>
    </source>
</evidence>
<protein>
    <submittedName>
        <fullName evidence="8">Uncharacterized protein</fullName>
    </submittedName>
</protein>
<feature type="repeat" description="WD" evidence="6">
    <location>
        <begin position="114"/>
        <end position="155"/>
    </location>
</feature>
<name>A0A6G0XBQ8_9STRA</name>
<sequence>MQSRVNQSVPQRAGLNGPIYAPNEPSKQVEVTIERQLLLSLRSDRQDVYMCHGDTYEHQIPPFHIAFSEQKMHGSLLAVADEEGYVSYFTTRNRKTNMPPHHQVFDHEKPRARFSAHQNAIFDLIWCANDEHIATASGDQHVSVWDVETAAQLYHFEGHSMSVKCVRQMPDMPSVFASGSRDGNIFFWDTRYPCESQTIPHVQSFRPVESCMRCHDFEVASVSGKDKRKKRRTSIPNAQRSVTCVEFTGDGNQLISSGAVDGMVKFWDLRTLSEDVDCLKQVRAFSCLNSSGRRYGISSLALDHTKTKLLVSAASNDIFLYDLMRTMDDPIAKYYGHKNSSFYVKSGFSPDGNFIVSGSVDQNVYIWDVHSSGAPAAVLRGHQGEVSSVAWCKSDFTKIASCSDDGTVRVWHMGGDDKENYKPLSRSEHSNCSRGCGDGHAEVYPESPLPSSGMSAAQYISPASTSRPTAGQSVTLHHFWGSRDSI</sequence>
<evidence type="ECO:0000256" key="5">
    <source>
        <dbReference type="ARBA" id="ARBA00038344"/>
    </source>
</evidence>
<proteinExistence type="inferred from homology"/>
<comment type="similarity">
    <text evidence="5">Belongs to the WD repeat cdt2 family.</text>
</comment>
<evidence type="ECO:0000256" key="6">
    <source>
        <dbReference type="PROSITE-ProRule" id="PRU00221"/>
    </source>
</evidence>
<gene>
    <name evidence="8" type="ORF">Ae201684_006707</name>
</gene>
<dbReference type="GO" id="GO:0030674">
    <property type="term" value="F:protein-macromolecule adaptor activity"/>
    <property type="evidence" value="ECO:0007669"/>
    <property type="project" value="TreeGrafter"/>
</dbReference>
<dbReference type="EMBL" id="VJMJ01000084">
    <property type="protein sequence ID" value="KAF0737552.1"/>
    <property type="molecule type" value="Genomic_DNA"/>
</dbReference>
<organism evidence="8 9">
    <name type="scientific">Aphanomyces euteiches</name>
    <dbReference type="NCBI Taxonomy" id="100861"/>
    <lineage>
        <taxon>Eukaryota</taxon>
        <taxon>Sar</taxon>
        <taxon>Stramenopiles</taxon>
        <taxon>Oomycota</taxon>
        <taxon>Saprolegniomycetes</taxon>
        <taxon>Saprolegniales</taxon>
        <taxon>Verrucalvaceae</taxon>
        <taxon>Aphanomyces</taxon>
    </lineage>
</organism>
<dbReference type="InterPro" id="IPR019775">
    <property type="entry name" value="WD40_repeat_CS"/>
</dbReference>
<feature type="region of interest" description="Disordered" evidence="7">
    <location>
        <begin position="1"/>
        <end position="23"/>
    </location>
</feature>
<accession>A0A6G0XBQ8</accession>
<dbReference type="PROSITE" id="PS50082">
    <property type="entry name" value="WD_REPEATS_2"/>
    <property type="match status" value="5"/>
</dbReference>
<feature type="repeat" description="WD" evidence="6">
    <location>
        <begin position="379"/>
        <end position="413"/>
    </location>
</feature>
<dbReference type="PANTHER" id="PTHR22852:SF0">
    <property type="entry name" value="DENTICLELESS PROTEIN HOMOLOG"/>
    <property type="match status" value="1"/>
</dbReference>
<evidence type="ECO:0000313" key="8">
    <source>
        <dbReference type="EMBL" id="KAF0737552.1"/>
    </source>
</evidence>
<dbReference type="Proteomes" id="UP000481153">
    <property type="component" value="Unassembled WGS sequence"/>
</dbReference>
<keyword evidence="4" id="KW-0833">Ubl conjugation pathway</keyword>
<dbReference type="PANTHER" id="PTHR22852">
    <property type="entry name" value="LETHAL 2 DENTICLELESS PROTEIN RETINOIC ACID-REGULATED NUCLEAR MATRIX-ASSOCIATED PROTEIN"/>
    <property type="match status" value="1"/>
</dbReference>
<dbReference type="InterPro" id="IPR036322">
    <property type="entry name" value="WD40_repeat_dom_sf"/>
</dbReference>
<dbReference type="SUPFAM" id="SSF50978">
    <property type="entry name" value="WD40 repeat-like"/>
    <property type="match status" value="1"/>
</dbReference>
<dbReference type="PRINTS" id="PR00320">
    <property type="entry name" value="GPROTEINBRPT"/>
</dbReference>
<keyword evidence="9" id="KW-1185">Reference proteome</keyword>
<dbReference type="InterPro" id="IPR020472">
    <property type="entry name" value="WD40_PAC1"/>
</dbReference>
<comment type="pathway">
    <text evidence="1">Protein modification; protein ubiquitination.</text>
</comment>
<dbReference type="CDD" id="cd00200">
    <property type="entry name" value="WD40"/>
    <property type="match status" value="1"/>
</dbReference>
<dbReference type="PROSITE" id="PS50294">
    <property type="entry name" value="WD_REPEATS_REGION"/>
    <property type="match status" value="4"/>
</dbReference>
<dbReference type="Gene3D" id="2.130.10.10">
    <property type="entry name" value="YVTN repeat-like/Quinoprotein amine dehydrogenase"/>
    <property type="match status" value="2"/>
</dbReference>
<dbReference type="AlphaFoldDB" id="A0A6G0XBQ8"/>
<comment type="caution">
    <text evidence="8">The sequence shown here is derived from an EMBL/GenBank/DDBJ whole genome shotgun (WGS) entry which is preliminary data.</text>
</comment>
<dbReference type="InterPro" id="IPR015943">
    <property type="entry name" value="WD40/YVTN_repeat-like_dom_sf"/>
</dbReference>
<keyword evidence="2 6" id="KW-0853">WD repeat</keyword>
<evidence type="ECO:0000256" key="1">
    <source>
        <dbReference type="ARBA" id="ARBA00004906"/>
    </source>
</evidence>
<dbReference type="InterPro" id="IPR001680">
    <property type="entry name" value="WD40_rpt"/>
</dbReference>
<evidence type="ECO:0000256" key="2">
    <source>
        <dbReference type="ARBA" id="ARBA00022574"/>
    </source>
</evidence>
<dbReference type="VEuPathDB" id="FungiDB:AeMF1_011114"/>
<evidence type="ECO:0000313" key="9">
    <source>
        <dbReference type="Proteomes" id="UP000481153"/>
    </source>
</evidence>